<keyword evidence="2" id="KW-1185">Reference proteome</keyword>
<proteinExistence type="predicted"/>
<dbReference type="AlphaFoldDB" id="A0A165E0Z1"/>
<dbReference type="InParanoid" id="A0A165E0Z1"/>
<dbReference type="SUPFAM" id="SSF51197">
    <property type="entry name" value="Clavaminate synthase-like"/>
    <property type="match status" value="1"/>
</dbReference>
<dbReference type="Gene3D" id="2.60.120.620">
    <property type="entry name" value="q2cbj1_9rhob like domain"/>
    <property type="match status" value="1"/>
</dbReference>
<reference evidence="1 2" key="1">
    <citation type="journal article" date="2016" name="Mol. Biol. Evol.">
        <title>Comparative Genomics of Early-Diverging Mushroom-Forming Fungi Provides Insights into the Origins of Lignocellulose Decay Capabilities.</title>
        <authorList>
            <person name="Nagy L.G."/>
            <person name="Riley R."/>
            <person name="Tritt A."/>
            <person name="Adam C."/>
            <person name="Daum C."/>
            <person name="Floudas D."/>
            <person name="Sun H."/>
            <person name="Yadav J.S."/>
            <person name="Pangilinan J."/>
            <person name="Larsson K.H."/>
            <person name="Matsuura K."/>
            <person name="Barry K."/>
            <person name="Labutti K."/>
            <person name="Kuo R."/>
            <person name="Ohm R.A."/>
            <person name="Bhattacharya S.S."/>
            <person name="Shirouzu T."/>
            <person name="Yoshinaga Y."/>
            <person name="Martin F.M."/>
            <person name="Grigoriev I.V."/>
            <person name="Hibbett D.S."/>
        </authorList>
    </citation>
    <scope>NUCLEOTIDE SEQUENCE [LARGE SCALE GENOMIC DNA]</scope>
    <source>
        <strain evidence="1 2">HHB12733</strain>
    </source>
</reference>
<evidence type="ECO:0000313" key="2">
    <source>
        <dbReference type="Proteomes" id="UP000076842"/>
    </source>
</evidence>
<name>A0A165E0Z1_9BASI</name>
<evidence type="ECO:0000313" key="1">
    <source>
        <dbReference type="EMBL" id="KZT53883.1"/>
    </source>
</evidence>
<accession>A0A165E0Z1</accession>
<protein>
    <recommendedName>
        <fullName evidence="3">Phytanoyl-CoA dioxygenase</fullName>
    </recommendedName>
</protein>
<dbReference type="EMBL" id="KV424026">
    <property type="protein sequence ID" value="KZT53883.1"/>
    <property type="molecule type" value="Genomic_DNA"/>
</dbReference>
<gene>
    <name evidence="1" type="ORF">CALCODRAFT_500529</name>
</gene>
<dbReference type="Proteomes" id="UP000076842">
    <property type="component" value="Unassembled WGS sequence"/>
</dbReference>
<organism evidence="1 2">
    <name type="scientific">Calocera cornea HHB12733</name>
    <dbReference type="NCBI Taxonomy" id="1353952"/>
    <lineage>
        <taxon>Eukaryota</taxon>
        <taxon>Fungi</taxon>
        <taxon>Dikarya</taxon>
        <taxon>Basidiomycota</taxon>
        <taxon>Agaricomycotina</taxon>
        <taxon>Dacrymycetes</taxon>
        <taxon>Dacrymycetales</taxon>
        <taxon>Dacrymycetaceae</taxon>
        <taxon>Calocera</taxon>
    </lineage>
</organism>
<evidence type="ECO:0008006" key="3">
    <source>
        <dbReference type="Google" id="ProtNLM"/>
    </source>
</evidence>
<dbReference type="OrthoDB" id="4664297at2759"/>
<sequence>MAPRQYKQLTQADVDHFLEHGWIKIPGALLPEWADKFTQDVWIRLGMDPNDKSTWTRDRANMPWHQSEKASVVAPKAWDAICDLLGGEERISPSSFEWRDGLIVNLGTEEWEKTEVSPRDLDNWHVDGDWFQHFLDSPEQALLVIPLFADIKPKGGATYIAPDGIQHVAKYLLDHPEGTYPASGGGFKFKELIPKCNEFVEASGNKGDVYLLHPLMLHSASRNHLRIPRLITNPAVSVKEPFNFNRENPDDYSLVELKTLKALGVDKLDLKITGERQRIRPLRIDFWEPQVQVELDRLKAHAAKTGEPVRSVHANGVVFLDDHGAKPGSELKHAPMPDAAQVAALKAIFAN</sequence>